<dbReference type="GO" id="GO:0005840">
    <property type="term" value="C:ribosome"/>
    <property type="evidence" value="ECO:0007669"/>
    <property type="project" value="UniProtKB-KW"/>
</dbReference>
<evidence type="ECO:0000313" key="6">
    <source>
        <dbReference type="EMBL" id="KRH94264.1"/>
    </source>
</evidence>
<evidence type="ECO:0000256" key="3">
    <source>
        <dbReference type="ARBA" id="ARBA00023274"/>
    </source>
</evidence>
<dbReference type="EMBL" id="LGUB01000104">
    <property type="protein sequence ID" value="KRH94264.1"/>
    <property type="molecule type" value="Genomic_DNA"/>
</dbReference>
<accession>A0A0R0LYR4</accession>
<sequence length="127" mass="14406">MVKKVQESKAAKAAKISKTGSKEKKRWTSGKHKEETSRLATVEPELFQKIAKDAANMKIITRTNIVEKYNLNMSSAVRVLRYLCESEVITQLSKSRRLILYCGAKFAKKDVIEEVTKKDNDGLEAWA</sequence>
<protein>
    <recommendedName>
        <fullName evidence="4">40S ribosomal protein S25</fullName>
    </recommendedName>
</protein>
<evidence type="ECO:0000313" key="7">
    <source>
        <dbReference type="Proteomes" id="UP000051530"/>
    </source>
</evidence>
<reference evidence="6 7" key="1">
    <citation type="submission" date="2015-07" db="EMBL/GenBank/DDBJ databases">
        <title>The genome of Pseudoloma neurophilia, a relevant intracellular parasite of the zebrafish.</title>
        <authorList>
            <person name="Ndikumana S."/>
            <person name="Pelin A."/>
            <person name="Sanders J."/>
            <person name="Corradi N."/>
        </authorList>
    </citation>
    <scope>NUCLEOTIDE SEQUENCE [LARGE SCALE GENOMIC DNA]</scope>
    <source>
        <strain evidence="6 7">MK1</strain>
    </source>
</reference>
<gene>
    <name evidence="6" type="ORF">M153_3160003836</name>
</gene>
<dbReference type="OrthoDB" id="10263513at2759"/>
<feature type="compositionally biased region" description="Basic and acidic residues" evidence="5">
    <location>
        <begin position="1"/>
        <end position="10"/>
    </location>
</feature>
<evidence type="ECO:0000256" key="2">
    <source>
        <dbReference type="ARBA" id="ARBA00022980"/>
    </source>
</evidence>
<evidence type="ECO:0000256" key="5">
    <source>
        <dbReference type="SAM" id="MobiDB-lite"/>
    </source>
</evidence>
<dbReference type="InterPro" id="IPR004977">
    <property type="entry name" value="Ribosomal_eS25"/>
</dbReference>
<dbReference type="Proteomes" id="UP000051530">
    <property type="component" value="Unassembled WGS sequence"/>
</dbReference>
<organism evidence="6 7">
    <name type="scientific">Pseudoloma neurophilia</name>
    <dbReference type="NCBI Taxonomy" id="146866"/>
    <lineage>
        <taxon>Eukaryota</taxon>
        <taxon>Fungi</taxon>
        <taxon>Fungi incertae sedis</taxon>
        <taxon>Microsporidia</taxon>
        <taxon>Pseudoloma</taxon>
    </lineage>
</organism>
<name>A0A0R0LYR4_9MICR</name>
<evidence type="ECO:0000256" key="1">
    <source>
        <dbReference type="ARBA" id="ARBA00009106"/>
    </source>
</evidence>
<feature type="region of interest" description="Disordered" evidence="5">
    <location>
        <begin position="1"/>
        <end position="38"/>
    </location>
</feature>
<dbReference type="VEuPathDB" id="MicrosporidiaDB:M153_3160003836"/>
<dbReference type="Gene3D" id="3.30.63.20">
    <property type="match status" value="1"/>
</dbReference>
<dbReference type="PANTHER" id="PTHR12850">
    <property type="entry name" value="40S RIBOSOMAL PROTEIN S25"/>
    <property type="match status" value="1"/>
</dbReference>
<evidence type="ECO:0000256" key="4">
    <source>
        <dbReference type="RuleBase" id="RU366057"/>
    </source>
</evidence>
<keyword evidence="2 4" id="KW-0689">Ribosomal protein</keyword>
<proteinExistence type="inferred from homology"/>
<keyword evidence="7" id="KW-1185">Reference proteome</keyword>
<dbReference type="Pfam" id="PF03297">
    <property type="entry name" value="Ribosomal_S25"/>
    <property type="match status" value="1"/>
</dbReference>
<keyword evidence="3 4" id="KW-0687">Ribonucleoprotein</keyword>
<comment type="similarity">
    <text evidence="1 4">Belongs to the eukaryotic ribosomal protein eS25 family.</text>
</comment>
<dbReference type="AlphaFoldDB" id="A0A0R0LYR4"/>
<dbReference type="GO" id="GO:1990904">
    <property type="term" value="C:ribonucleoprotein complex"/>
    <property type="evidence" value="ECO:0007669"/>
    <property type="project" value="UniProtKB-KW"/>
</dbReference>
<comment type="caution">
    <text evidence="6">The sequence shown here is derived from an EMBL/GenBank/DDBJ whole genome shotgun (WGS) entry which is preliminary data.</text>
</comment>